<keyword evidence="2" id="KW-0479">Metal-binding</keyword>
<evidence type="ECO:0000256" key="5">
    <source>
        <dbReference type="ARBA" id="ARBA00024029"/>
    </source>
</evidence>
<protein>
    <submittedName>
        <fullName evidence="6">Creatininase family protein</fullName>
    </submittedName>
</protein>
<dbReference type="Gene3D" id="3.40.50.10310">
    <property type="entry name" value="Creatininase"/>
    <property type="match status" value="1"/>
</dbReference>
<gene>
    <name evidence="6" type="ORF">LZC94_38415</name>
</gene>
<evidence type="ECO:0000313" key="6">
    <source>
        <dbReference type="EMBL" id="WXB13698.1"/>
    </source>
</evidence>
<evidence type="ECO:0000313" key="7">
    <source>
        <dbReference type="Proteomes" id="UP001370348"/>
    </source>
</evidence>
<accession>A0ABZ2LS26</accession>
<keyword evidence="3" id="KW-0378">Hydrolase</keyword>
<evidence type="ECO:0000256" key="1">
    <source>
        <dbReference type="ARBA" id="ARBA00001947"/>
    </source>
</evidence>
<keyword evidence="4" id="KW-0862">Zinc</keyword>
<dbReference type="PANTHER" id="PTHR35005">
    <property type="entry name" value="3-DEHYDRO-SCYLLO-INOSOSE HYDROLASE"/>
    <property type="match status" value="1"/>
</dbReference>
<comment type="similarity">
    <text evidence="5">Belongs to the creatininase superfamily.</text>
</comment>
<dbReference type="EMBL" id="CP089984">
    <property type="protein sequence ID" value="WXB13698.1"/>
    <property type="molecule type" value="Genomic_DNA"/>
</dbReference>
<dbReference type="PANTHER" id="PTHR35005:SF1">
    <property type="entry name" value="2-AMINO-5-FORMYLAMINO-6-RIBOSYLAMINOPYRIMIDIN-4(3H)-ONE 5'-MONOPHOSPHATE DEFORMYLASE"/>
    <property type="match status" value="1"/>
</dbReference>
<name>A0ABZ2LS26_9BACT</name>
<evidence type="ECO:0000256" key="3">
    <source>
        <dbReference type="ARBA" id="ARBA00022801"/>
    </source>
</evidence>
<comment type="cofactor">
    <cofactor evidence="1">
        <name>Zn(2+)</name>
        <dbReference type="ChEBI" id="CHEBI:29105"/>
    </cofactor>
</comment>
<keyword evidence="7" id="KW-1185">Reference proteome</keyword>
<dbReference type="Pfam" id="PF02633">
    <property type="entry name" value="Creatininase"/>
    <property type="match status" value="1"/>
</dbReference>
<evidence type="ECO:0000256" key="4">
    <source>
        <dbReference type="ARBA" id="ARBA00022833"/>
    </source>
</evidence>
<evidence type="ECO:0000256" key="2">
    <source>
        <dbReference type="ARBA" id="ARBA00022723"/>
    </source>
</evidence>
<proteinExistence type="inferred from homology"/>
<dbReference type="Proteomes" id="UP001370348">
    <property type="component" value="Chromosome"/>
</dbReference>
<dbReference type="InterPro" id="IPR003785">
    <property type="entry name" value="Creatininase/forma_Hydrolase"/>
</dbReference>
<reference evidence="6 7" key="1">
    <citation type="submission" date="2021-12" db="EMBL/GenBank/DDBJ databases">
        <title>Discovery of the Pendulisporaceae a myxobacterial family with distinct sporulation behavior and unique specialized metabolism.</title>
        <authorList>
            <person name="Garcia R."/>
            <person name="Popoff A."/>
            <person name="Bader C.D."/>
            <person name="Loehr J."/>
            <person name="Walesch S."/>
            <person name="Walt C."/>
            <person name="Boldt J."/>
            <person name="Bunk B."/>
            <person name="Haeckl F.J.F.P.J."/>
            <person name="Gunesch A.P."/>
            <person name="Birkelbach J."/>
            <person name="Nuebel U."/>
            <person name="Pietschmann T."/>
            <person name="Bach T."/>
            <person name="Mueller R."/>
        </authorList>
    </citation>
    <scope>NUCLEOTIDE SEQUENCE [LARGE SCALE GENOMIC DNA]</scope>
    <source>
        <strain evidence="6 7">MSr11954</strain>
    </source>
</reference>
<organism evidence="6 7">
    <name type="scientific">Pendulispora albinea</name>
    <dbReference type="NCBI Taxonomy" id="2741071"/>
    <lineage>
        <taxon>Bacteria</taxon>
        <taxon>Pseudomonadati</taxon>
        <taxon>Myxococcota</taxon>
        <taxon>Myxococcia</taxon>
        <taxon>Myxococcales</taxon>
        <taxon>Sorangiineae</taxon>
        <taxon>Pendulisporaceae</taxon>
        <taxon>Pendulispora</taxon>
    </lineage>
</organism>
<dbReference type="RefSeq" id="WP_394823311.1">
    <property type="nucleotide sequence ID" value="NZ_CP089984.1"/>
</dbReference>
<dbReference type="SUPFAM" id="SSF102215">
    <property type="entry name" value="Creatininase"/>
    <property type="match status" value="1"/>
</dbReference>
<dbReference type="InterPro" id="IPR024087">
    <property type="entry name" value="Creatininase-like_sf"/>
</dbReference>
<sequence length="249" mass="25978">MTHPVRLAELTTEEASAARGHARSCVLVPVGSVEPHGPHLPLATDTIISEEAAHRAAAVLRDEGIAAYVAPSVPYGVTDYARGFAGALSIPAPVLTAYLEAIARSVLDDGFSHVCFVNNHLEPAHDTAVRAALAALPEGSASVACPLTRRWARTLSEEFKRGDCHAGRYETSLILAADAGAVRASAAALPPVPISLADGIRAGKSSFAEMGIARAYTGTPHEATADEGNVLYEKLVAMIVGEVKDALNR</sequence>